<evidence type="ECO:0000256" key="12">
    <source>
        <dbReference type="SAM" id="MobiDB-lite"/>
    </source>
</evidence>
<name>A0A1B8G7C3_9PEZI</name>
<keyword evidence="3 13" id="KW-0732">Signal</keyword>
<feature type="chain" id="PRO_5008608273" description="Glucoamylase" evidence="13">
    <location>
        <begin position="21"/>
        <end position="654"/>
    </location>
</feature>
<dbReference type="GeneID" id="28843618"/>
<dbReference type="SMART" id="SM01065">
    <property type="entry name" value="CBM_2"/>
    <property type="match status" value="1"/>
</dbReference>
<proteinExistence type="inferred from homology"/>
<feature type="active site" description="Proton acceptor" evidence="10">
    <location>
        <position position="211"/>
    </location>
</feature>
<dbReference type="OrthoDB" id="6123450at2759"/>
<dbReference type="PRINTS" id="PR00736">
    <property type="entry name" value="GLHYDRLASE15"/>
</dbReference>
<feature type="binding site" evidence="11">
    <location>
        <position position="152"/>
    </location>
    <ligand>
        <name>substrate</name>
    </ligand>
</feature>
<comment type="similarity">
    <text evidence="2 9">Belongs to the glycosyl hydrolase 15 family.</text>
</comment>
<evidence type="ECO:0000256" key="13">
    <source>
        <dbReference type="SAM" id="SignalP"/>
    </source>
</evidence>
<keyword evidence="8 9" id="KW-0624">Polysaccharide degradation</keyword>
<evidence type="ECO:0000313" key="15">
    <source>
        <dbReference type="EMBL" id="OBT91727.1"/>
    </source>
</evidence>
<dbReference type="InterPro" id="IPR013784">
    <property type="entry name" value="Carb-bd-like_fold"/>
</dbReference>
<evidence type="ECO:0000256" key="11">
    <source>
        <dbReference type="PIRSR" id="PIRSR001031-2"/>
    </source>
</evidence>
<evidence type="ECO:0000256" key="4">
    <source>
        <dbReference type="ARBA" id="ARBA00022801"/>
    </source>
</evidence>
<dbReference type="InterPro" id="IPR000165">
    <property type="entry name" value="Glucoamylase"/>
</dbReference>
<dbReference type="InterPro" id="IPR034836">
    <property type="entry name" value="CBM20_glucoamylase"/>
</dbReference>
<organism evidence="15 16">
    <name type="scientific">Pseudogymnoascus verrucosus</name>
    <dbReference type="NCBI Taxonomy" id="342668"/>
    <lineage>
        <taxon>Eukaryota</taxon>
        <taxon>Fungi</taxon>
        <taxon>Dikarya</taxon>
        <taxon>Ascomycota</taxon>
        <taxon>Pezizomycotina</taxon>
        <taxon>Leotiomycetes</taxon>
        <taxon>Thelebolales</taxon>
        <taxon>Thelebolaceae</taxon>
        <taxon>Pseudogymnoascus</taxon>
    </lineage>
</organism>
<dbReference type="GO" id="GO:0000272">
    <property type="term" value="P:polysaccharide catabolic process"/>
    <property type="evidence" value="ECO:0007669"/>
    <property type="project" value="UniProtKB-KW"/>
</dbReference>
<feature type="compositionally biased region" description="Low complexity" evidence="12">
    <location>
        <begin position="510"/>
        <end position="537"/>
    </location>
</feature>
<evidence type="ECO:0000256" key="9">
    <source>
        <dbReference type="PIRNR" id="PIRNR001031"/>
    </source>
</evidence>
<comment type="catalytic activity">
    <reaction evidence="1 9">
        <text>Hydrolysis of terminal (1-&gt;4)-linked alpha-D-glucose residues successively from non-reducing ends of the chains with release of beta-D-glucose.</text>
        <dbReference type="EC" id="3.2.1.3"/>
    </reaction>
</comment>
<dbReference type="Gene3D" id="2.60.40.10">
    <property type="entry name" value="Immunoglobulins"/>
    <property type="match status" value="1"/>
</dbReference>
<dbReference type="Proteomes" id="UP000091956">
    <property type="component" value="Unassembled WGS sequence"/>
</dbReference>
<evidence type="ECO:0000313" key="16">
    <source>
        <dbReference type="Proteomes" id="UP000091956"/>
    </source>
</evidence>
<dbReference type="GO" id="GO:0000324">
    <property type="term" value="C:fungal-type vacuole"/>
    <property type="evidence" value="ECO:0007669"/>
    <property type="project" value="TreeGrafter"/>
</dbReference>
<keyword evidence="6 9" id="KW-0119">Carbohydrate metabolism</keyword>
<evidence type="ECO:0000256" key="5">
    <source>
        <dbReference type="ARBA" id="ARBA00023180"/>
    </source>
</evidence>
<feature type="active site" description="Proton donor" evidence="10">
    <location>
        <position position="214"/>
    </location>
</feature>
<dbReference type="EMBL" id="KV460281">
    <property type="protein sequence ID" value="OBT91727.1"/>
    <property type="molecule type" value="Genomic_DNA"/>
</dbReference>
<dbReference type="AlphaFoldDB" id="A0A1B8G7C3"/>
<dbReference type="STRING" id="342668.A0A1B8G7C3"/>
<reference evidence="15 16" key="1">
    <citation type="submission" date="2016-03" db="EMBL/GenBank/DDBJ databases">
        <title>Comparative genomics of Pseudogymnoascus destructans, the fungus causing white-nose syndrome of bats.</title>
        <authorList>
            <person name="Palmer J.M."/>
            <person name="Drees K.P."/>
            <person name="Foster J.T."/>
            <person name="Lindner D.L."/>
        </authorList>
    </citation>
    <scope>NUCLEOTIDE SEQUENCE [LARGE SCALE GENOMIC DNA]</scope>
    <source>
        <strain evidence="15 16">UAMH 10579</strain>
    </source>
</reference>
<keyword evidence="16" id="KW-1185">Reference proteome</keyword>
<evidence type="ECO:0000256" key="7">
    <source>
        <dbReference type="ARBA" id="ARBA00023295"/>
    </source>
</evidence>
<dbReference type="InterPro" id="IPR008291">
    <property type="entry name" value="Glucoamylase_SBD"/>
</dbReference>
<keyword evidence="4 9" id="KW-0378">Hydrolase</keyword>
<dbReference type="PROSITE" id="PS51166">
    <property type="entry name" value="CBM20"/>
    <property type="match status" value="1"/>
</dbReference>
<dbReference type="InterPro" id="IPR013783">
    <property type="entry name" value="Ig-like_fold"/>
</dbReference>
<evidence type="ECO:0000256" key="10">
    <source>
        <dbReference type="PIRSR" id="PIRSR001031-1"/>
    </source>
</evidence>
<evidence type="ECO:0000256" key="1">
    <source>
        <dbReference type="ARBA" id="ARBA00001863"/>
    </source>
</evidence>
<keyword evidence="5" id="KW-0325">Glycoprotein</keyword>
<evidence type="ECO:0000256" key="3">
    <source>
        <dbReference type="ARBA" id="ARBA00022729"/>
    </source>
</evidence>
<dbReference type="RefSeq" id="XP_018125460.1">
    <property type="nucleotide sequence ID" value="XM_018279635.1"/>
</dbReference>
<feature type="signal peptide" evidence="13">
    <location>
        <begin position="1"/>
        <end position="20"/>
    </location>
</feature>
<reference evidence="16" key="2">
    <citation type="journal article" date="2018" name="Nat. Commun.">
        <title>Extreme sensitivity to ultraviolet light in the fungal pathogen causing white-nose syndrome of bats.</title>
        <authorList>
            <person name="Palmer J.M."/>
            <person name="Drees K.P."/>
            <person name="Foster J.T."/>
            <person name="Lindner D.L."/>
        </authorList>
    </citation>
    <scope>NUCLEOTIDE SEQUENCE [LARGE SCALE GENOMIC DNA]</scope>
    <source>
        <strain evidence="16">UAMH 10579</strain>
    </source>
</reference>
<dbReference type="InterPro" id="IPR008928">
    <property type="entry name" value="6-hairpin_glycosidase_sf"/>
</dbReference>
<gene>
    <name evidence="15" type="ORF">VE01_10232</name>
</gene>
<dbReference type="GO" id="GO:2001070">
    <property type="term" value="F:starch binding"/>
    <property type="evidence" value="ECO:0007669"/>
    <property type="project" value="InterPro"/>
</dbReference>
<dbReference type="PANTHER" id="PTHR31616:SF12">
    <property type="entry name" value="GLUCOAMYLASE"/>
    <property type="match status" value="1"/>
</dbReference>
<feature type="region of interest" description="Disordered" evidence="12">
    <location>
        <begin position="502"/>
        <end position="537"/>
    </location>
</feature>
<feature type="domain" description="CBM20" evidence="14">
    <location>
        <begin position="554"/>
        <end position="654"/>
    </location>
</feature>
<dbReference type="PIRSF" id="PIRSF001031">
    <property type="entry name" value="Glu-a-glcsd_SBD"/>
    <property type="match status" value="1"/>
</dbReference>
<dbReference type="CDD" id="cd05811">
    <property type="entry name" value="CBM20_glucoamylase"/>
    <property type="match status" value="1"/>
</dbReference>
<dbReference type="InterPro" id="IPR011613">
    <property type="entry name" value="GH15-like"/>
</dbReference>
<keyword evidence="7 9" id="KW-0326">Glycosidase</keyword>
<dbReference type="InterPro" id="IPR002044">
    <property type="entry name" value="CBM20"/>
</dbReference>
<dbReference type="SUPFAM" id="SSF49452">
    <property type="entry name" value="Starch-binding domain-like"/>
    <property type="match status" value="1"/>
</dbReference>
<evidence type="ECO:0000256" key="2">
    <source>
        <dbReference type="ARBA" id="ARBA00006188"/>
    </source>
</evidence>
<dbReference type="FunFam" id="2.60.40.10:FF:000552">
    <property type="entry name" value="Related to glucoamylase"/>
    <property type="match status" value="1"/>
</dbReference>
<dbReference type="Pfam" id="PF00686">
    <property type="entry name" value="CBM_20"/>
    <property type="match status" value="1"/>
</dbReference>
<dbReference type="FunFam" id="1.50.10.10:FF:000018">
    <property type="entry name" value="Glucoamylase"/>
    <property type="match status" value="1"/>
</dbReference>
<accession>A0A1B8G7C3</accession>
<evidence type="ECO:0000256" key="8">
    <source>
        <dbReference type="ARBA" id="ARBA00023326"/>
    </source>
</evidence>
<protein>
    <recommendedName>
        <fullName evidence="9">Glucoamylase</fullName>
        <ecNumber evidence="9">3.2.1.3</ecNumber>
    </recommendedName>
    <alternativeName>
        <fullName evidence="9">1,4-alpha-D-glucan glucohydrolase</fullName>
    </alternativeName>
    <alternativeName>
        <fullName evidence="9">Glucan 1,4-alpha-glucosidase</fullName>
    </alternativeName>
</protein>
<dbReference type="SUPFAM" id="SSF48208">
    <property type="entry name" value="Six-hairpin glycosidases"/>
    <property type="match status" value="1"/>
</dbReference>
<dbReference type="PANTHER" id="PTHR31616">
    <property type="entry name" value="TREHALASE"/>
    <property type="match status" value="1"/>
</dbReference>
<dbReference type="Pfam" id="PF00723">
    <property type="entry name" value="Glyco_hydro_15"/>
    <property type="match status" value="1"/>
</dbReference>
<dbReference type="Gene3D" id="1.50.10.10">
    <property type="match status" value="1"/>
</dbReference>
<dbReference type="GO" id="GO:0004339">
    <property type="term" value="F:glucan 1,4-alpha-glucosidase activity"/>
    <property type="evidence" value="ECO:0007669"/>
    <property type="project" value="UniProtKB-EC"/>
</dbReference>
<sequence>MSGIFSTLFVGILAIQNVVAYPNSSPANLGKRDLNSWIASESTYAFNELICNIGSGGCNSGGVASGLVIASPSKSNPDYWYTWTRDSALVFKYIFDRFQSGYTASLQTQLQNYIVAQAKIQGVSNPAGSLSDGSGLGEAKYYVDMSPYTGGWGRPQRDGPGLRAAVLIGYGNWLVDNGYTATAQSIIWPVVANDLAYVVQYWQLRNQGGFDLWEEVNGNSFFTTAAQHRALVEGIQFAARIGKTCNNCATVAPQILCYQQSYWTSSGNYIVSNLNVNNGRSGKDANSILTSIHNFDPAAGCDASTFQPCSDRALANHKAVTDSFRSIYSINSGIPQGVAVAVGRYAEDTYYGGNPWYLNTFAAAEQLYDAVYQWNRIGSLTITSVSLNFFKDIYPSAAVGTYASSTATFTSIISATKTYADGYMAKAQQYTPSNGALAEQYSRSNGAPLSAADLTWSYAALLSAADRRAGIVPRSWGSSAANTVPGSCSSPSFGGSYTSATNTGFPASQPPVTTAVPTSTGGTTTAPTGTTTTDGTSCPTPTTCEICQVCPTCPSGGTVVPVTFNELVTTQVGQTIKIVGSIPELGSWNTGSAIALSGSGYTNSNPLWSITVNLAAGTTFQYKFINVASNGAVTWESDPNRQYTVAAIASSSWR</sequence>
<evidence type="ECO:0000259" key="14">
    <source>
        <dbReference type="PROSITE" id="PS51166"/>
    </source>
</evidence>
<dbReference type="EC" id="3.2.1.3" evidence="9"/>
<evidence type="ECO:0000256" key="6">
    <source>
        <dbReference type="ARBA" id="ARBA00023277"/>
    </source>
</evidence>
<dbReference type="InterPro" id="IPR012341">
    <property type="entry name" value="6hp_glycosidase-like_sf"/>
</dbReference>